<protein>
    <submittedName>
        <fullName evidence="1">Spore photoproduct lyase SplG</fullName>
        <ecNumber evidence="1">4.1.99.14</ecNumber>
    </submittedName>
</protein>
<dbReference type="EC" id="4.1.99.14" evidence="1"/>
<evidence type="ECO:0000313" key="1">
    <source>
        <dbReference type="EMBL" id="KMT20815.1"/>
    </source>
</evidence>
<reference evidence="1 2" key="1">
    <citation type="submission" date="2015-06" db="EMBL/GenBank/DDBJ databases">
        <title>Draft genome sequence of the purine-degrading Clostridium cylindrosporum HC-1 (DSM 605).</title>
        <authorList>
            <person name="Poehlein A."/>
            <person name="Schiel-Bengelsdorf B."/>
            <person name="Bengelsdorf F."/>
            <person name="Daniel R."/>
            <person name="Duerre P."/>
        </authorList>
    </citation>
    <scope>NUCLEOTIDE SEQUENCE [LARGE SCALE GENOMIC DNA]</scope>
    <source>
        <strain evidence="1 2">DSM 605</strain>
    </source>
</reference>
<keyword evidence="1" id="KW-0456">Lyase</keyword>
<proteinExistence type="predicted"/>
<dbReference type="Gene3D" id="3.40.50.12110">
    <property type="match status" value="1"/>
</dbReference>
<dbReference type="InterPro" id="IPR034559">
    <property type="entry name" value="SPL_Clostridia"/>
</dbReference>
<dbReference type="InterPro" id="IPR023897">
    <property type="entry name" value="SPL_firmicutes"/>
</dbReference>
<dbReference type="PANTHER" id="PTHR37822">
    <property type="entry name" value="SPORE PHOTOPRODUCT LYASE-RELATED"/>
    <property type="match status" value="1"/>
</dbReference>
<dbReference type="InterPro" id="IPR058240">
    <property type="entry name" value="rSAM_sf"/>
</dbReference>
<gene>
    <name evidence="1" type="primary">splG</name>
    <name evidence="1" type="ORF">CLCY_1c00470</name>
</gene>
<dbReference type="GO" id="GO:0051539">
    <property type="term" value="F:4 iron, 4 sulfur cluster binding"/>
    <property type="evidence" value="ECO:0007669"/>
    <property type="project" value="TreeGrafter"/>
</dbReference>
<dbReference type="InterPro" id="IPR049539">
    <property type="entry name" value="SPL"/>
</dbReference>
<dbReference type="SUPFAM" id="SSF102114">
    <property type="entry name" value="Radical SAM enzymes"/>
    <property type="match status" value="1"/>
</dbReference>
<dbReference type="SFLD" id="SFLDF00412">
    <property type="entry name" value="spore_photoproduct_lyase_2"/>
    <property type="match status" value="1"/>
</dbReference>
<dbReference type="GO" id="GO:1904047">
    <property type="term" value="F:S-adenosyl-L-methionine binding"/>
    <property type="evidence" value="ECO:0007669"/>
    <property type="project" value="InterPro"/>
</dbReference>
<dbReference type="PANTHER" id="PTHR37822:SF2">
    <property type="entry name" value="SPORE PHOTOPRODUCT LYASE"/>
    <property type="match status" value="1"/>
</dbReference>
<sequence length="339" mass="39276">MVFMPKQVFFEPKATEYPLGEELYNKFQKLNIPIQKLSSYNKLDRESSSPSEFYAFAKDSIVVGIKRSMKLVPCKPSADYQFSLVTGCPGSCQYCYLQTNQSLKPFTRVYVNRDEIFNNIQKYIDSALPNITTFELASTGDPLSVEHLTGSVKSAIEFFSTSEHGRLRLVTKFSYVDSLLDLNHNGKTKVRYTINSPYVINNFEFNTDSLENRLDAASKIYSAGYPLGFIIAPIMIYEGYKEEYTSMLESLRSKIESPDTAPITFELIQYRFTAKSKKVINERFPLTKLDLNEETRFKKWGPYGVYKYVYQKDESKLLKEFFEEKIKKYFPSSTIEYFT</sequence>
<dbReference type="NCBIfam" id="TIGR04070">
    <property type="entry name" value="photo_TT_lyase"/>
    <property type="match status" value="1"/>
</dbReference>
<dbReference type="InterPro" id="IPR007197">
    <property type="entry name" value="rSAM"/>
</dbReference>
<dbReference type="SFLD" id="SFLDG01079">
    <property type="entry name" value="spore_photoproduct_lyase_like"/>
    <property type="match status" value="1"/>
</dbReference>
<comment type="caution">
    <text evidence="1">The sequence shown here is derived from an EMBL/GenBank/DDBJ whole genome shotgun (WGS) entry which is preliminary data.</text>
</comment>
<name>A0A0J8D3R6_CLOCY</name>
<evidence type="ECO:0000313" key="2">
    <source>
        <dbReference type="Proteomes" id="UP000036756"/>
    </source>
</evidence>
<dbReference type="STRING" id="1121307.CLCY_1c00470"/>
<accession>A0A0J8D3R6</accession>
<dbReference type="GO" id="GO:0003913">
    <property type="term" value="F:DNA photolyase activity"/>
    <property type="evidence" value="ECO:0007669"/>
    <property type="project" value="InterPro"/>
</dbReference>
<keyword evidence="2" id="KW-1185">Reference proteome</keyword>
<dbReference type="SFLD" id="SFLDS00029">
    <property type="entry name" value="Radical_SAM"/>
    <property type="match status" value="1"/>
</dbReference>
<dbReference type="Pfam" id="PF20903">
    <property type="entry name" value="SPL"/>
    <property type="match status" value="1"/>
</dbReference>
<dbReference type="AlphaFoldDB" id="A0A0J8D3R6"/>
<dbReference type="EMBL" id="LFVU01000028">
    <property type="protein sequence ID" value="KMT20815.1"/>
    <property type="molecule type" value="Genomic_DNA"/>
</dbReference>
<dbReference type="Gene3D" id="3.80.30.30">
    <property type="match status" value="1"/>
</dbReference>
<dbReference type="Proteomes" id="UP000036756">
    <property type="component" value="Unassembled WGS sequence"/>
</dbReference>
<organism evidence="1 2">
    <name type="scientific">Clostridium cylindrosporum DSM 605</name>
    <dbReference type="NCBI Taxonomy" id="1121307"/>
    <lineage>
        <taxon>Bacteria</taxon>
        <taxon>Bacillati</taxon>
        <taxon>Bacillota</taxon>
        <taxon>Clostridia</taxon>
        <taxon>Eubacteriales</taxon>
        <taxon>Clostridiaceae</taxon>
        <taxon>Clostridium</taxon>
    </lineage>
</organism>
<dbReference type="PATRIC" id="fig|1121307.3.peg.410"/>
<dbReference type="GO" id="GO:0042601">
    <property type="term" value="C:endospore-forming forespore"/>
    <property type="evidence" value="ECO:0007669"/>
    <property type="project" value="TreeGrafter"/>
</dbReference>